<comment type="similarity">
    <text evidence="2">Belongs to the FAD-binding monooxygenase family.</text>
</comment>
<comment type="caution">
    <text evidence="6">The sequence shown here is derived from an EMBL/GenBank/DDBJ whole genome shotgun (WGS) entry which is preliminary data.</text>
</comment>
<keyword evidence="7" id="KW-1185">Reference proteome</keyword>
<dbReference type="PANTHER" id="PTHR42877:SF7">
    <property type="entry name" value="FLAVIN-BINDING MONOOXYGENASE-RELATED"/>
    <property type="match status" value="1"/>
</dbReference>
<keyword evidence="6" id="KW-0560">Oxidoreductase</keyword>
<gene>
    <name evidence="6" type="ORF">N7509_006470</name>
</gene>
<keyword evidence="5" id="KW-1133">Transmembrane helix</keyword>
<keyword evidence="5" id="KW-0812">Transmembrane</keyword>
<dbReference type="GO" id="GO:0004497">
    <property type="term" value="F:monooxygenase activity"/>
    <property type="evidence" value="ECO:0007669"/>
    <property type="project" value="UniProtKB-KW"/>
</dbReference>
<dbReference type="InterPro" id="IPR051209">
    <property type="entry name" value="FAD-bind_Monooxygenase_sf"/>
</dbReference>
<reference evidence="6" key="1">
    <citation type="submission" date="2022-12" db="EMBL/GenBank/DDBJ databases">
        <authorList>
            <person name="Petersen C."/>
        </authorList>
    </citation>
    <scope>NUCLEOTIDE SEQUENCE</scope>
    <source>
        <strain evidence="6">IBT 29677</strain>
    </source>
</reference>
<accession>A0A9X0B923</accession>
<reference evidence="6" key="2">
    <citation type="journal article" date="2023" name="IMA Fungus">
        <title>Comparative genomic study of the Penicillium genus elucidates a diverse pangenome and 15 lateral gene transfer events.</title>
        <authorList>
            <person name="Petersen C."/>
            <person name="Sorensen T."/>
            <person name="Nielsen M.R."/>
            <person name="Sondergaard T.E."/>
            <person name="Sorensen J.L."/>
            <person name="Fitzpatrick D.A."/>
            <person name="Frisvad J.C."/>
            <person name="Nielsen K.L."/>
        </authorList>
    </citation>
    <scope>NUCLEOTIDE SEQUENCE</scope>
    <source>
        <strain evidence="6">IBT 29677</strain>
    </source>
</reference>
<keyword evidence="4" id="KW-0274">FAD</keyword>
<evidence type="ECO:0000256" key="4">
    <source>
        <dbReference type="ARBA" id="ARBA00022827"/>
    </source>
</evidence>
<sequence length="507" mass="57406">GGLIQAAELVRKKVLTIHDLQIFERDSDYGGVWKAATYPGAACDVFSCTYQISWHRNPVLQAICGALSFPQVTTFGQNVVKATWSAEKSLWVADLEDVHSGESGTLDLPCLDPGGRHLQSQIRPELPWHAFVQGEMWHASDWPENYYFAGKSVAYVGTGPTSVQVLPYIQAQAKEVSVFCRSMTYCHPFTNIKYPGWVKWAFRWIPGLLALYSLIVASLFAPWAYFAFRPETWLARYTEHYCRRVLEKQVPDPDLRKKLSLTGRFGSKRPLVSLSGFFDVLQKENVNVVSNPIMAVDEAGITTETPMTNDAVIQIDDADSSVSSVSTERPKVGGTHIKADVIIWGTGFQMQGWGGAVPTLGREGKLLSEHWKDSPKTLFGTMTSDFPNLVLVNSPNTTTPWGSLIRSLEHQARVNRKIIRHIRKSSKKDPSYTIEPRPEKEIGWTESMQPELEKLATSPKYGPAFYYLNSKGQNTFFWPWPQRYYWWKTRKLNIGDYVERCGLHKEL</sequence>
<dbReference type="PANTHER" id="PTHR42877">
    <property type="entry name" value="L-ORNITHINE N(5)-MONOOXYGENASE-RELATED"/>
    <property type="match status" value="1"/>
</dbReference>
<evidence type="ECO:0000313" key="7">
    <source>
        <dbReference type="Proteomes" id="UP001147747"/>
    </source>
</evidence>
<name>A0A9X0B923_9EURO</name>
<feature type="transmembrane region" description="Helical" evidence="5">
    <location>
        <begin position="209"/>
        <end position="228"/>
    </location>
</feature>
<evidence type="ECO:0000256" key="1">
    <source>
        <dbReference type="ARBA" id="ARBA00001974"/>
    </source>
</evidence>
<proteinExistence type="inferred from homology"/>
<evidence type="ECO:0000256" key="3">
    <source>
        <dbReference type="ARBA" id="ARBA00022630"/>
    </source>
</evidence>
<dbReference type="GeneID" id="81370087"/>
<evidence type="ECO:0000256" key="2">
    <source>
        <dbReference type="ARBA" id="ARBA00010139"/>
    </source>
</evidence>
<evidence type="ECO:0000313" key="6">
    <source>
        <dbReference type="EMBL" id="KAJ5394683.1"/>
    </source>
</evidence>
<organism evidence="6 7">
    <name type="scientific">Penicillium cosmopolitanum</name>
    <dbReference type="NCBI Taxonomy" id="1131564"/>
    <lineage>
        <taxon>Eukaryota</taxon>
        <taxon>Fungi</taxon>
        <taxon>Dikarya</taxon>
        <taxon>Ascomycota</taxon>
        <taxon>Pezizomycotina</taxon>
        <taxon>Eurotiomycetes</taxon>
        <taxon>Eurotiomycetidae</taxon>
        <taxon>Eurotiales</taxon>
        <taxon>Aspergillaceae</taxon>
        <taxon>Penicillium</taxon>
    </lineage>
</organism>
<keyword evidence="3" id="KW-0285">Flavoprotein</keyword>
<keyword evidence="6" id="KW-0503">Monooxygenase</keyword>
<dbReference type="EMBL" id="JAPZBU010000007">
    <property type="protein sequence ID" value="KAJ5394683.1"/>
    <property type="molecule type" value="Genomic_DNA"/>
</dbReference>
<keyword evidence="5" id="KW-0472">Membrane</keyword>
<dbReference type="InterPro" id="IPR036188">
    <property type="entry name" value="FAD/NAD-bd_sf"/>
</dbReference>
<dbReference type="OrthoDB" id="74360at2759"/>
<feature type="non-terminal residue" evidence="6">
    <location>
        <position position="1"/>
    </location>
</feature>
<dbReference type="RefSeq" id="XP_056488368.1">
    <property type="nucleotide sequence ID" value="XM_056631107.1"/>
</dbReference>
<dbReference type="AlphaFoldDB" id="A0A9X0B923"/>
<dbReference type="Gene3D" id="3.50.50.60">
    <property type="entry name" value="FAD/NAD(P)-binding domain"/>
    <property type="match status" value="3"/>
</dbReference>
<comment type="cofactor">
    <cofactor evidence="1">
        <name>FAD</name>
        <dbReference type="ChEBI" id="CHEBI:57692"/>
    </cofactor>
</comment>
<dbReference type="SUPFAM" id="SSF51905">
    <property type="entry name" value="FAD/NAD(P)-binding domain"/>
    <property type="match status" value="2"/>
</dbReference>
<protein>
    <submittedName>
        <fullName evidence="6">Monooxygenase</fullName>
    </submittedName>
</protein>
<dbReference type="Proteomes" id="UP001147747">
    <property type="component" value="Unassembled WGS sequence"/>
</dbReference>
<evidence type="ECO:0000256" key="5">
    <source>
        <dbReference type="SAM" id="Phobius"/>
    </source>
</evidence>